<name>A0A8X8Y9F6_SALSN</name>
<evidence type="ECO:0000313" key="1">
    <source>
        <dbReference type="EMBL" id="KAG6425945.1"/>
    </source>
</evidence>
<sequence length="126" mass="14836">MEHGATSFLPLDYVQRMGEYTRTIYKYPISKEVHHFDDCVLEFPFPPPIGSSEEQSSELDYSGNCYQCFSPLSQRRTAYMYKDYLFCCDGCRFKACVTRYWYKKVMKHAEDSIFAMENSAVFNLFS</sequence>
<evidence type="ECO:0008006" key="3">
    <source>
        <dbReference type="Google" id="ProtNLM"/>
    </source>
</evidence>
<dbReference type="EMBL" id="PNBA02000004">
    <property type="protein sequence ID" value="KAG6425945.1"/>
    <property type="molecule type" value="Genomic_DNA"/>
</dbReference>
<protein>
    <recommendedName>
        <fullName evidence="3">FLZ-type domain-containing protein</fullName>
    </recommendedName>
</protein>
<comment type="caution">
    <text evidence="1">The sequence shown here is derived from an EMBL/GenBank/DDBJ whole genome shotgun (WGS) entry which is preliminary data.</text>
</comment>
<dbReference type="Proteomes" id="UP000298416">
    <property type="component" value="Unassembled WGS sequence"/>
</dbReference>
<proteinExistence type="predicted"/>
<accession>A0A8X8Y9F6</accession>
<keyword evidence="2" id="KW-1185">Reference proteome</keyword>
<reference evidence="1" key="2">
    <citation type="submission" date="2020-08" db="EMBL/GenBank/DDBJ databases">
        <title>Plant Genome Project.</title>
        <authorList>
            <person name="Zhang R.-G."/>
        </authorList>
    </citation>
    <scope>NUCLEOTIDE SEQUENCE</scope>
    <source>
        <strain evidence="1">Huo1</strain>
        <tissue evidence="1">Leaf</tissue>
    </source>
</reference>
<organism evidence="1">
    <name type="scientific">Salvia splendens</name>
    <name type="common">Scarlet sage</name>
    <dbReference type="NCBI Taxonomy" id="180675"/>
    <lineage>
        <taxon>Eukaryota</taxon>
        <taxon>Viridiplantae</taxon>
        <taxon>Streptophyta</taxon>
        <taxon>Embryophyta</taxon>
        <taxon>Tracheophyta</taxon>
        <taxon>Spermatophyta</taxon>
        <taxon>Magnoliopsida</taxon>
        <taxon>eudicotyledons</taxon>
        <taxon>Gunneridae</taxon>
        <taxon>Pentapetalae</taxon>
        <taxon>asterids</taxon>
        <taxon>lamiids</taxon>
        <taxon>Lamiales</taxon>
        <taxon>Lamiaceae</taxon>
        <taxon>Nepetoideae</taxon>
        <taxon>Mentheae</taxon>
        <taxon>Salviinae</taxon>
        <taxon>Salvia</taxon>
        <taxon>Salvia subgen. Calosphace</taxon>
        <taxon>core Calosphace</taxon>
    </lineage>
</organism>
<evidence type="ECO:0000313" key="2">
    <source>
        <dbReference type="Proteomes" id="UP000298416"/>
    </source>
</evidence>
<dbReference type="AlphaFoldDB" id="A0A8X8Y9F6"/>
<reference evidence="1" key="1">
    <citation type="submission" date="2018-01" db="EMBL/GenBank/DDBJ databases">
        <authorList>
            <person name="Mao J.F."/>
        </authorList>
    </citation>
    <scope>NUCLEOTIDE SEQUENCE</scope>
    <source>
        <strain evidence="1">Huo1</strain>
        <tissue evidence="1">Leaf</tissue>
    </source>
</reference>
<gene>
    <name evidence="1" type="ORF">SASPL_110155</name>
</gene>